<gene>
    <name evidence="1" type="ORF">AFUS01_LOCUS22287</name>
</gene>
<accession>A0A8J2PE48</accession>
<evidence type="ECO:0000313" key="2">
    <source>
        <dbReference type="Proteomes" id="UP000708208"/>
    </source>
</evidence>
<keyword evidence="2" id="KW-1185">Reference proteome</keyword>
<proteinExistence type="predicted"/>
<name>A0A8J2PE48_9HEXA</name>
<protein>
    <submittedName>
        <fullName evidence="1">Uncharacterized protein</fullName>
    </submittedName>
</protein>
<dbReference type="EMBL" id="CAJVCH010258208">
    <property type="protein sequence ID" value="CAG7733866.1"/>
    <property type="molecule type" value="Genomic_DNA"/>
</dbReference>
<dbReference type="AlphaFoldDB" id="A0A8J2PE48"/>
<organism evidence="1 2">
    <name type="scientific">Allacma fusca</name>
    <dbReference type="NCBI Taxonomy" id="39272"/>
    <lineage>
        <taxon>Eukaryota</taxon>
        <taxon>Metazoa</taxon>
        <taxon>Ecdysozoa</taxon>
        <taxon>Arthropoda</taxon>
        <taxon>Hexapoda</taxon>
        <taxon>Collembola</taxon>
        <taxon>Symphypleona</taxon>
        <taxon>Sminthuridae</taxon>
        <taxon>Allacma</taxon>
    </lineage>
</organism>
<comment type="caution">
    <text evidence="1">The sequence shown here is derived from an EMBL/GenBank/DDBJ whole genome shotgun (WGS) entry which is preliminary data.</text>
</comment>
<sequence length="23" mass="2667">FRCAQICDQRIEMARQGPCNPDD</sequence>
<feature type="non-terminal residue" evidence="1">
    <location>
        <position position="1"/>
    </location>
</feature>
<reference evidence="1" key="1">
    <citation type="submission" date="2021-06" db="EMBL/GenBank/DDBJ databases">
        <authorList>
            <person name="Hodson N. C."/>
            <person name="Mongue J. A."/>
            <person name="Jaron S. K."/>
        </authorList>
    </citation>
    <scope>NUCLEOTIDE SEQUENCE</scope>
</reference>
<evidence type="ECO:0000313" key="1">
    <source>
        <dbReference type="EMBL" id="CAG7733866.1"/>
    </source>
</evidence>
<dbReference type="Proteomes" id="UP000708208">
    <property type="component" value="Unassembled WGS sequence"/>
</dbReference>